<evidence type="ECO:0008006" key="3">
    <source>
        <dbReference type="Google" id="ProtNLM"/>
    </source>
</evidence>
<name>A0A1B2LWX1_9GAMM</name>
<organism evidence="1 2">
    <name type="scientific">Acinetobacter larvae</name>
    <dbReference type="NCBI Taxonomy" id="1789224"/>
    <lineage>
        <taxon>Bacteria</taxon>
        <taxon>Pseudomonadati</taxon>
        <taxon>Pseudomonadota</taxon>
        <taxon>Gammaproteobacteria</taxon>
        <taxon>Moraxellales</taxon>
        <taxon>Moraxellaceae</taxon>
        <taxon>Acinetobacter</taxon>
    </lineage>
</organism>
<sequence>MQRKILIYTGWGVGTAVLQPLAQQLQQHGYLVKLKDIFAAQDTAILQAELEDAQHYDVLLGWSLGGNLAVLLADQLYQRLQQTKVVITIASNPCFVQRAHWQHAMPVELFQSFQQLWQQDSAQCLKRFYYLMSQGSATQRTAWRSLQDLAQPAEHRLLSQGLILLDELNLVDILKKYPAPSYHVFAKQDALIPCEVFGYFQNLSTKFLNCAEIEGSHACPVFASEEISCMLVRFLKENYI</sequence>
<dbReference type="AlphaFoldDB" id="A0A1B2LWX1"/>
<dbReference type="STRING" id="1789224.BFG52_03075"/>
<accession>A0A1B2LWX1</accession>
<dbReference type="EMBL" id="CP016895">
    <property type="protein sequence ID" value="AOA57435.1"/>
    <property type="molecule type" value="Genomic_DNA"/>
</dbReference>
<dbReference type="KEGG" id="ala:BFG52_03075"/>
<evidence type="ECO:0000313" key="2">
    <source>
        <dbReference type="Proteomes" id="UP000093391"/>
    </source>
</evidence>
<evidence type="ECO:0000313" key="1">
    <source>
        <dbReference type="EMBL" id="AOA57435.1"/>
    </source>
</evidence>
<dbReference type="SUPFAM" id="SSF53474">
    <property type="entry name" value="alpha/beta-Hydrolases"/>
    <property type="match status" value="1"/>
</dbReference>
<dbReference type="RefSeq" id="WP_067552474.1">
    <property type="nucleotide sequence ID" value="NZ_CP016895.1"/>
</dbReference>
<reference evidence="1 2" key="1">
    <citation type="submission" date="2016-08" db="EMBL/GenBank/DDBJ databases">
        <authorList>
            <person name="Seilhamer J.J."/>
        </authorList>
    </citation>
    <scope>NUCLEOTIDE SEQUENCE [LARGE SCALE GENOMIC DNA]</scope>
    <source>
        <strain evidence="1 2">BRTC-1</strain>
    </source>
</reference>
<dbReference type="InterPro" id="IPR029058">
    <property type="entry name" value="AB_hydrolase_fold"/>
</dbReference>
<dbReference type="OrthoDB" id="9780744at2"/>
<dbReference type="Gene3D" id="3.40.50.1820">
    <property type="entry name" value="alpha/beta hydrolase"/>
    <property type="match status" value="1"/>
</dbReference>
<dbReference type="Proteomes" id="UP000093391">
    <property type="component" value="Chromosome"/>
</dbReference>
<gene>
    <name evidence="1" type="ORF">BFG52_03075</name>
</gene>
<keyword evidence="2" id="KW-1185">Reference proteome</keyword>
<protein>
    <recommendedName>
        <fullName evidence="3">Hydrolase</fullName>
    </recommendedName>
</protein>
<proteinExistence type="predicted"/>